<gene>
    <name evidence="2" type="ORF">SAMN05444171_4859</name>
</gene>
<dbReference type="Proteomes" id="UP000183208">
    <property type="component" value="Unassembled WGS sequence"/>
</dbReference>
<dbReference type="OrthoDB" id="1494517at2"/>
<dbReference type="GO" id="GO:0004497">
    <property type="term" value="F:monooxygenase activity"/>
    <property type="evidence" value="ECO:0007669"/>
    <property type="project" value="UniProtKB-KW"/>
</dbReference>
<evidence type="ECO:0000313" key="3">
    <source>
        <dbReference type="Proteomes" id="UP000183208"/>
    </source>
</evidence>
<feature type="domain" description="ABM" evidence="1">
    <location>
        <begin position="11"/>
        <end position="101"/>
    </location>
</feature>
<reference evidence="2 3" key="1">
    <citation type="submission" date="2016-10" db="EMBL/GenBank/DDBJ databases">
        <authorList>
            <person name="de Groot N.N."/>
        </authorList>
    </citation>
    <scope>NUCLEOTIDE SEQUENCE [LARGE SCALE GENOMIC DNA]</scope>
    <source>
        <strain evidence="2 3">GAS522</strain>
    </source>
</reference>
<accession>A0A1H5CTH0</accession>
<dbReference type="InterPro" id="IPR007138">
    <property type="entry name" value="ABM_dom"/>
</dbReference>
<evidence type="ECO:0000313" key="2">
    <source>
        <dbReference type="EMBL" id="SED69959.1"/>
    </source>
</evidence>
<protein>
    <submittedName>
        <fullName evidence="2">Heme-degrading monooxygenase HmoA</fullName>
    </submittedName>
</protein>
<keyword evidence="2" id="KW-0503">Monooxygenase</keyword>
<dbReference type="Gene3D" id="3.30.70.100">
    <property type="match status" value="1"/>
</dbReference>
<proteinExistence type="predicted"/>
<dbReference type="EMBL" id="FNTI01000001">
    <property type="protein sequence ID" value="SED69959.1"/>
    <property type="molecule type" value="Genomic_DNA"/>
</dbReference>
<dbReference type="Pfam" id="PF03992">
    <property type="entry name" value="ABM"/>
    <property type="match status" value="1"/>
</dbReference>
<evidence type="ECO:0000259" key="1">
    <source>
        <dbReference type="PROSITE" id="PS51725"/>
    </source>
</evidence>
<sequence>MTTISANSDVMTLINIFTVEPANQQRLVELLTEATEVSVRRAPGFVSASLHRSTDGTKVTMYAQWRSIDDYQAMRQDPAPLPFLQEALKIAKFEPGVYEVVRTFTPAGEPN</sequence>
<dbReference type="AlphaFoldDB" id="A0A1H5CTH0"/>
<name>A0A1H5CTH0_9BRAD</name>
<dbReference type="InterPro" id="IPR011008">
    <property type="entry name" value="Dimeric_a/b-barrel"/>
</dbReference>
<dbReference type="SUPFAM" id="SSF54909">
    <property type="entry name" value="Dimeric alpha+beta barrel"/>
    <property type="match status" value="1"/>
</dbReference>
<dbReference type="RefSeq" id="WP_074824410.1">
    <property type="nucleotide sequence ID" value="NZ_FNTI01000001.1"/>
</dbReference>
<dbReference type="PROSITE" id="PS51725">
    <property type="entry name" value="ABM"/>
    <property type="match status" value="1"/>
</dbReference>
<keyword evidence="2" id="KW-0560">Oxidoreductase</keyword>
<organism evidence="2 3">
    <name type="scientific">Bradyrhizobium lablabi</name>
    <dbReference type="NCBI Taxonomy" id="722472"/>
    <lineage>
        <taxon>Bacteria</taxon>
        <taxon>Pseudomonadati</taxon>
        <taxon>Pseudomonadota</taxon>
        <taxon>Alphaproteobacteria</taxon>
        <taxon>Hyphomicrobiales</taxon>
        <taxon>Nitrobacteraceae</taxon>
        <taxon>Bradyrhizobium</taxon>
    </lineage>
</organism>